<keyword evidence="4 5" id="KW-0472">Membrane</keyword>
<name>A0A1J4KRJ5_9EUKA</name>
<evidence type="ECO:0000256" key="5">
    <source>
        <dbReference type="SAM" id="Phobius"/>
    </source>
</evidence>
<dbReference type="PANTHER" id="PTHR16201">
    <property type="entry name" value="SEVEN TRANSMEMBRANE PROTEIN 1-RELATED"/>
    <property type="match status" value="1"/>
</dbReference>
<dbReference type="EMBL" id="MLAK01000563">
    <property type="protein sequence ID" value="OHT12436.1"/>
    <property type="molecule type" value="Genomic_DNA"/>
</dbReference>
<evidence type="ECO:0000313" key="6">
    <source>
        <dbReference type="EMBL" id="OHT12436.1"/>
    </source>
</evidence>
<dbReference type="AlphaFoldDB" id="A0A1J4KRJ5"/>
<dbReference type="InterPro" id="IPR051415">
    <property type="entry name" value="LAAT-1"/>
</dbReference>
<feature type="transmembrane region" description="Helical" evidence="5">
    <location>
        <begin position="209"/>
        <end position="230"/>
    </location>
</feature>
<dbReference type="PANTHER" id="PTHR16201:SF34">
    <property type="entry name" value="LYSOSOMAL AMINO ACID TRANSPORTER 1"/>
    <property type="match status" value="1"/>
</dbReference>
<dbReference type="GO" id="GO:0098852">
    <property type="term" value="C:lytic vacuole membrane"/>
    <property type="evidence" value="ECO:0007669"/>
    <property type="project" value="UniProtKB-ARBA"/>
</dbReference>
<evidence type="ECO:0000256" key="4">
    <source>
        <dbReference type="ARBA" id="ARBA00023136"/>
    </source>
</evidence>
<evidence type="ECO:0000313" key="7">
    <source>
        <dbReference type="Proteomes" id="UP000179807"/>
    </source>
</evidence>
<organism evidence="6 7">
    <name type="scientific">Tritrichomonas foetus</name>
    <dbReference type="NCBI Taxonomy" id="1144522"/>
    <lineage>
        <taxon>Eukaryota</taxon>
        <taxon>Metamonada</taxon>
        <taxon>Parabasalia</taxon>
        <taxon>Tritrichomonadida</taxon>
        <taxon>Tritrichomonadidae</taxon>
        <taxon>Tritrichomonas</taxon>
    </lineage>
</organism>
<comment type="caution">
    <text evidence="6">The sequence shown here is derived from an EMBL/GenBank/DDBJ whole genome shotgun (WGS) entry which is preliminary data.</text>
</comment>
<dbReference type="VEuPathDB" id="TrichDB:TRFO_17704"/>
<sequence>MSNSDECKGGIEWINKVFGDCVVTPRDKISFSIGMISNILWLVCSSPQIYHNFKTKHVDGFSPFYFIFIVSADLFSLLGAIFTHALASQIVTGFIYISLDIILLSQFGMYSDKSSCCKRQKKFDTASTISQICDDDSDDNDTHRNEDLPKGPIFAVLPALAASKIDYSIPYKGEYLFGSVSGWVGTTIYITSRVFQLIKNLEQEIVRDFSIVYVAILITANATYSISVFIRSLDEAYLWKQTPFIIGSLVPMTFDCITMGQVIYGRYKMRKQPIYENVD</sequence>
<dbReference type="Proteomes" id="UP000179807">
    <property type="component" value="Unassembled WGS sequence"/>
</dbReference>
<feature type="transmembrane region" description="Helical" evidence="5">
    <location>
        <begin position="93"/>
        <end position="111"/>
    </location>
</feature>
<keyword evidence="2 5" id="KW-0812">Transmembrane</keyword>
<dbReference type="GO" id="GO:0015174">
    <property type="term" value="F:basic amino acid transmembrane transporter activity"/>
    <property type="evidence" value="ECO:0007669"/>
    <property type="project" value="TreeGrafter"/>
</dbReference>
<evidence type="ECO:0000256" key="3">
    <source>
        <dbReference type="ARBA" id="ARBA00022989"/>
    </source>
</evidence>
<dbReference type="FunFam" id="1.20.1280.290:FF:000009">
    <property type="entry name" value="PQ loop repeat family protein"/>
    <property type="match status" value="1"/>
</dbReference>
<feature type="transmembrane region" description="Helical" evidence="5">
    <location>
        <begin position="242"/>
        <end position="264"/>
    </location>
</feature>
<dbReference type="GeneID" id="94834443"/>
<feature type="transmembrane region" description="Helical" evidence="5">
    <location>
        <begin position="29"/>
        <end position="50"/>
    </location>
</feature>
<comment type="subcellular location">
    <subcellularLocation>
        <location evidence="1">Membrane</location>
        <topology evidence="1">Multi-pass membrane protein</topology>
    </subcellularLocation>
</comment>
<feature type="transmembrane region" description="Helical" evidence="5">
    <location>
        <begin position="62"/>
        <end position="87"/>
    </location>
</feature>
<protein>
    <submittedName>
        <fullName evidence="6">PQ loop repeat family protein</fullName>
    </submittedName>
</protein>
<keyword evidence="3 5" id="KW-1133">Transmembrane helix</keyword>
<reference evidence="6" key="1">
    <citation type="submission" date="2016-10" db="EMBL/GenBank/DDBJ databases">
        <authorList>
            <person name="Benchimol M."/>
            <person name="Almeida L.G."/>
            <person name="Vasconcelos A.T."/>
            <person name="Perreira-Neves A."/>
            <person name="Rosa I.A."/>
            <person name="Tasca T."/>
            <person name="Bogo M.R."/>
            <person name="de Souza W."/>
        </authorList>
    </citation>
    <scope>NUCLEOTIDE SEQUENCE [LARGE SCALE GENOMIC DNA]</scope>
    <source>
        <strain evidence="6">K</strain>
    </source>
</reference>
<dbReference type="InterPro" id="IPR006603">
    <property type="entry name" value="PQ-loop_rpt"/>
</dbReference>
<keyword evidence="7" id="KW-1185">Reference proteome</keyword>
<evidence type="ECO:0000256" key="2">
    <source>
        <dbReference type="ARBA" id="ARBA00022692"/>
    </source>
</evidence>
<gene>
    <name evidence="6" type="ORF">TRFO_17704</name>
</gene>
<dbReference type="Pfam" id="PF04193">
    <property type="entry name" value="PQ-loop"/>
    <property type="match status" value="2"/>
</dbReference>
<proteinExistence type="predicted"/>
<accession>A0A1J4KRJ5</accession>
<dbReference type="RefSeq" id="XP_068365572.1">
    <property type="nucleotide sequence ID" value="XM_068499739.1"/>
</dbReference>
<dbReference type="Gene3D" id="1.20.1280.290">
    <property type="match status" value="2"/>
</dbReference>
<evidence type="ECO:0000256" key="1">
    <source>
        <dbReference type="ARBA" id="ARBA00004141"/>
    </source>
</evidence>
<dbReference type="OrthoDB" id="8048523at2759"/>